<gene>
    <name evidence="2" type="ORF">EV664_104163</name>
</gene>
<dbReference type="EMBL" id="SNWD01000004">
    <property type="protein sequence ID" value="TDN83679.1"/>
    <property type="molecule type" value="Genomic_DNA"/>
</dbReference>
<protein>
    <submittedName>
        <fullName evidence="2">TIR-like protein DUF1863</fullName>
    </submittedName>
</protein>
<name>A0A4R6FPS4_9SPHN</name>
<evidence type="ECO:0000313" key="2">
    <source>
        <dbReference type="EMBL" id="TDN83679.1"/>
    </source>
</evidence>
<proteinExistence type="predicted"/>
<dbReference type="Pfam" id="PF08937">
    <property type="entry name" value="ThsB_TIR"/>
    <property type="match status" value="1"/>
</dbReference>
<reference evidence="2 3" key="1">
    <citation type="submission" date="2019-03" db="EMBL/GenBank/DDBJ databases">
        <title>Genomic Encyclopedia of Type Strains, Phase IV (KMG-IV): sequencing the most valuable type-strain genomes for metagenomic binning, comparative biology and taxonomic classification.</title>
        <authorList>
            <person name="Goeker M."/>
        </authorList>
    </citation>
    <scope>NUCLEOTIDE SEQUENCE [LARGE SCALE GENOMIC DNA]</scope>
    <source>
        <strain evidence="2 3">DSM 25059</strain>
    </source>
</reference>
<keyword evidence="3" id="KW-1185">Reference proteome</keyword>
<dbReference type="Proteomes" id="UP000295493">
    <property type="component" value="Unassembled WGS sequence"/>
</dbReference>
<organism evidence="2 3">
    <name type="scientific">Stakelama pacifica</name>
    <dbReference type="NCBI Taxonomy" id="517720"/>
    <lineage>
        <taxon>Bacteria</taxon>
        <taxon>Pseudomonadati</taxon>
        <taxon>Pseudomonadota</taxon>
        <taxon>Alphaproteobacteria</taxon>
        <taxon>Sphingomonadales</taxon>
        <taxon>Sphingomonadaceae</taxon>
        <taxon>Stakelama</taxon>
    </lineage>
</organism>
<feature type="domain" description="Thoeris protein ThsB TIR-like" evidence="1">
    <location>
        <begin position="101"/>
        <end position="197"/>
    </location>
</feature>
<comment type="caution">
    <text evidence="2">The sequence shown here is derived from an EMBL/GenBank/DDBJ whole genome shotgun (WGS) entry which is preliminary data.</text>
</comment>
<dbReference type="AlphaFoldDB" id="A0A4R6FPS4"/>
<evidence type="ECO:0000313" key="3">
    <source>
        <dbReference type="Proteomes" id="UP000295493"/>
    </source>
</evidence>
<dbReference type="RefSeq" id="WP_268237641.1">
    <property type="nucleotide sequence ID" value="NZ_BMLU01000004.1"/>
</dbReference>
<accession>A0A4R6FPS4</accession>
<dbReference type="InterPro" id="IPR015032">
    <property type="entry name" value="ThsB__TIR-like_domain"/>
</dbReference>
<sequence>MSWQSDNYFEQIIRALSDSPAPRPSANSDQNILHSLLKPPPPTPAVSPRGIFGAYLANNPPALDSFQRSTAPALGGLFGRRTPLAARSTQPATSPRVRRVFYSFHYADVNRVNQVRQSGKIRGIDSERIKTVQDRSLWESRKSFNAEYLRRSISNNIVGTSATCVLTGEHTWARPWCRFEIARSLLNGNGIFAVRINHLWCIGQRCYGEFGPNPLDYIAVGKDAQGRIYVYEHIDSGWYKIESMSTQLLRWPKWLAPVANGCVRPLSTGAPIYDYESQNGSELLLHWSNQAAKSAGR</sequence>
<evidence type="ECO:0000259" key="1">
    <source>
        <dbReference type="Pfam" id="PF08937"/>
    </source>
</evidence>